<evidence type="ECO:0000256" key="1">
    <source>
        <dbReference type="SAM" id="MobiDB-lite"/>
    </source>
</evidence>
<dbReference type="Gene3D" id="1.10.287.1060">
    <property type="entry name" value="ESAT-6-like"/>
    <property type="match status" value="1"/>
</dbReference>
<feature type="compositionally biased region" description="Acidic residues" evidence="1">
    <location>
        <begin position="1"/>
        <end position="11"/>
    </location>
</feature>
<evidence type="ECO:0000313" key="2">
    <source>
        <dbReference type="EMBL" id="MBD3915533.1"/>
    </source>
</evidence>
<sequence length="149" mass="15804">MSGDYSYDDEGVTLSNSDSGANTATSLDGYDGEINPNQNWPGTVVNKKELVAKPDDMRTVAKELKDLADRIRESSSVREVERASNDVQMGPSDWQATNYLKQAGVQTAGLVAGGAKQIAANLDQAAAAIEAAADGYDNAEQSNQSGFNR</sequence>
<feature type="compositionally biased region" description="Polar residues" evidence="1">
    <location>
        <begin position="13"/>
        <end position="26"/>
    </location>
</feature>
<dbReference type="Proteomes" id="UP000649289">
    <property type="component" value="Unassembled WGS sequence"/>
</dbReference>
<comment type="caution">
    <text evidence="2">The sequence shown here is derived from an EMBL/GenBank/DDBJ whole genome shotgun (WGS) entry which is preliminary data.</text>
</comment>
<evidence type="ECO:0000313" key="3">
    <source>
        <dbReference type="Proteomes" id="UP000649289"/>
    </source>
</evidence>
<proteinExistence type="predicted"/>
<name>A0ABR8MHS7_9ACTN</name>
<dbReference type="EMBL" id="JACXYY010000005">
    <property type="protein sequence ID" value="MBD3915533.1"/>
    <property type="molecule type" value="Genomic_DNA"/>
</dbReference>
<reference evidence="2 3" key="1">
    <citation type="submission" date="2020-09" db="EMBL/GenBank/DDBJ databases">
        <title>novel species in genus Nocardioides.</title>
        <authorList>
            <person name="Zhang G."/>
        </authorList>
    </citation>
    <scope>NUCLEOTIDE SEQUENCE [LARGE SCALE GENOMIC DNA]</scope>
    <source>
        <strain evidence="2 3">19197</strain>
    </source>
</reference>
<gene>
    <name evidence="2" type="ORF">IEZ25_12995</name>
</gene>
<organism evidence="2 3">
    <name type="scientific">Nocardioides hwasunensis</name>
    <dbReference type="NCBI Taxonomy" id="397258"/>
    <lineage>
        <taxon>Bacteria</taxon>
        <taxon>Bacillati</taxon>
        <taxon>Actinomycetota</taxon>
        <taxon>Actinomycetes</taxon>
        <taxon>Propionibacteriales</taxon>
        <taxon>Nocardioidaceae</taxon>
        <taxon>Nocardioides</taxon>
    </lineage>
</organism>
<dbReference type="RefSeq" id="WP_191199868.1">
    <property type="nucleotide sequence ID" value="NZ_BAAAPA010000008.1"/>
</dbReference>
<evidence type="ECO:0008006" key="4">
    <source>
        <dbReference type="Google" id="ProtNLM"/>
    </source>
</evidence>
<feature type="region of interest" description="Disordered" evidence="1">
    <location>
        <begin position="1"/>
        <end position="42"/>
    </location>
</feature>
<keyword evidence="3" id="KW-1185">Reference proteome</keyword>
<protein>
    <recommendedName>
        <fullName evidence="4">WXG100 family type VII secretion target</fullName>
    </recommendedName>
</protein>
<accession>A0ABR8MHS7</accession>